<protein>
    <recommendedName>
        <fullName evidence="2 7">Histidinol dehydrogenase</fullName>
        <shortName evidence="7 8">HDH</shortName>
        <ecNumber evidence="7 8">1.1.1.23</ecNumber>
    </recommendedName>
</protein>
<dbReference type="InterPro" id="IPR012131">
    <property type="entry name" value="Hstdl_DH"/>
</dbReference>
<reference evidence="15" key="2">
    <citation type="submission" date="2020-09" db="EMBL/GenBank/DDBJ databases">
        <authorList>
            <person name="Sun Q."/>
            <person name="Ohkuma M."/>
        </authorList>
    </citation>
    <scope>NUCLEOTIDE SEQUENCE</scope>
    <source>
        <strain evidence="15">JCM 14359</strain>
    </source>
</reference>
<dbReference type="Proteomes" id="UP000653099">
    <property type="component" value="Unassembled WGS sequence"/>
</dbReference>
<name>A0A830EMV1_9EURY</name>
<evidence type="ECO:0000256" key="12">
    <source>
        <dbReference type="PIRSR" id="PIRSR000099-4"/>
    </source>
</evidence>
<evidence type="ECO:0000256" key="3">
    <source>
        <dbReference type="ARBA" id="ARBA00022723"/>
    </source>
</evidence>
<dbReference type="InterPro" id="IPR022695">
    <property type="entry name" value="Histidinol_DH_monofunct"/>
</dbReference>
<feature type="binding site" evidence="7 11">
    <location>
        <position position="267"/>
    </location>
    <ligand>
        <name>substrate</name>
    </ligand>
</feature>
<dbReference type="PIRSF" id="PIRSF000099">
    <property type="entry name" value="Histidinol_dh"/>
    <property type="match status" value="1"/>
</dbReference>
<dbReference type="Gene3D" id="1.20.5.1300">
    <property type="match status" value="1"/>
</dbReference>
<feature type="binding site" evidence="7 11">
    <location>
        <position position="270"/>
    </location>
    <ligand>
        <name>substrate</name>
    </ligand>
</feature>
<dbReference type="GO" id="GO:0051287">
    <property type="term" value="F:NAD binding"/>
    <property type="evidence" value="ECO:0007669"/>
    <property type="project" value="InterPro"/>
</dbReference>
<dbReference type="AlphaFoldDB" id="A0A830EMV1"/>
<dbReference type="EC" id="1.1.1.23" evidence="7 8"/>
<evidence type="ECO:0000256" key="13">
    <source>
        <dbReference type="RuleBase" id="RU004175"/>
    </source>
</evidence>
<evidence type="ECO:0000256" key="7">
    <source>
        <dbReference type="HAMAP-Rule" id="MF_01024"/>
    </source>
</evidence>
<feature type="binding site" evidence="7 10">
    <location>
        <position position="139"/>
    </location>
    <ligand>
        <name>NAD(+)</name>
        <dbReference type="ChEBI" id="CHEBI:57540"/>
    </ligand>
</feature>
<comment type="catalytic activity">
    <reaction evidence="7 8">
        <text>L-histidinol + 2 NAD(+) + H2O = L-histidine + 2 NADH + 3 H(+)</text>
        <dbReference type="Rhea" id="RHEA:20641"/>
        <dbReference type="ChEBI" id="CHEBI:15377"/>
        <dbReference type="ChEBI" id="CHEBI:15378"/>
        <dbReference type="ChEBI" id="CHEBI:57540"/>
        <dbReference type="ChEBI" id="CHEBI:57595"/>
        <dbReference type="ChEBI" id="CHEBI:57699"/>
        <dbReference type="ChEBI" id="CHEBI:57945"/>
        <dbReference type="EC" id="1.1.1.23"/>
    </reaction>
</comment>
<feature type="binding site" evidence="7 10">
    <location>
        <position position="199"/>
    </location>
    <ligand>
        <name>NAD(+)</name>
        <dbReference type="ChEBI" id="CHEBI:57540"/>
    </ligand>
</feature>
<dbReference type="Gene3D" id="3.40.50.1980">
    <property type="entry name" value="Nitrogenase molybdenum iron protein domain"/>
    <property type="match status" value="2"/>
</dbReference>
<dbReference type="InterPro" id="IPR001692">
    <property type="entry name" value="Histidinol_DH_CS"/>
</dbReference>
<evidence type="ECO:0000256" key="4">
    <source>
        <dbReference type="ARBA" id="ARBA00022833"/>
    </source>
</evidence>
<feature type="binding site" evidence="7 12">
    <location>
        <position position="370"/>
    </location>
    <ligand>
        <name>Zn(2+)</name>
        <dbReference type="ChEBI" id="CHEBI:29105"/>
    </ligand>
</feature>
<comment type="function">
    <text evidence="7 8">Catalyzes the sequential NAD-dependent oxidations of L-histidinol to L-histidinaldehyde and then to L-histidine.</text>
</comment>
<keyword evidence="3 7" id="KW-0479">Metal-binding</keyword>
<keyword evidence="4 7" id="KW-0862">Zinc</keyword>
<keyword evidence="7 8" id="KW-0520">NAD</keyword>
<feature type="active site" description="Proton acceptor" evidence="7 9">
    <location>
        <position position="337"/>
    </location>
</feature>
<dbReference type="SUPFAM" id="SSF53720">
    <property type="entry name" value="ALDH-like"/>
    <property type="match status" value="1"/>
</dbReference>
<dbReference type="PRINTS" id="PR00083">
    <property type="entry name" value="HOLDHDRGNASE"/>
</dbReference>
<evidence type="ECO:0000256" key="1">
    <source>
        <dbReference type="ARBA" id="ARBA00010178"/>
    </source>
</evidence>
<evidence type="ECO:0000256" key="10">
    <source>
        <dbReference type="PIRSR" id="PIRSR000099-2"/>
    </source>
</evidence>
<gene>
    <name evidence="7" type="primary">hisD</name>
    <name evidence="15" type="ORF">GCM10008995_06630</name>
</gene>
<dbReference type="UniPathway" id="UPA00031">
    <property type="reaction ID" value="UER00014"/>
</dbReference>
<evidence type="ECO:0000256" key="5">
    <source>
        <dbReference type="ARBA" id="ARBA00023002"/>
    </source>
</evidence>
<evidence type="ECO:0000256" key="11">
    <source>
        <dbReference type="PIRSR" id="PIRSR000099-3"/>
    </source>
</evidence>
<feature type="binding site" evidence="7 11">
    <location>
        <position position="429"/>
    </location>
    <ligand>
        <name>substrate</name>
    </ligand>
</feature>
<comment type="pathway">
    <text evidence="7 8">Amino-acid biosynthesis; L-histidine biosynthesis; L-histidine from 5-phospho-alpha-D-ribose 1-diphosphate: step 9/9.</text>
</comment>
<feature type="compositionally biased region" description="Basic and acidic residues" evidence="14">
    <location>
        <begin position="428"/>
        <end position="439"/>
    </location>
</feature>
<dbReference type="EMBL" id="BMOC01000002">
    <property type="protein sequence ID" value="GGI99351.1"/>
    <property type="molecule type" value="Genomic_DNA"/>
</dbReference>
<dbReference type="PROSITE" id="PS00611">
    <property type="entry name" value="HISOL_DEHYDROGENASE"/>
    <property type="match status" value="1"/>
</dbReference>
<feature type="binding site" evidence="7 11">
    <location>
        <position position="337"/>
    </location>
    <ligand>
        <name>substrate</name>
    </ligand>
</feature>
<feature type="binding site" evidence="7 12">
    <location>
        <position position="270"/>
    </location>
    <ligand>
        <name>Zn(2+)</name>
        <dbReference type="ChEBI" id="CHEBI:29105"/>
    </ligand>
</feature>
<dbReference type="FunFam" id="3.40.50.1980:FF:000001">
    <property type="entry name" value="Histidinol dehydrogenase"/>
    <property type="match status" value="1"/>
</dbReference>
<comment type="similarity">
    <text evidence="1 7 8 13">Belongs to the histidinol dehydrogenase family.</text>
</comment>
<dbReference type="HAMAP" id="MF_01024">
    <property type="entry name" value="HisD"/>
    <property type="match status" value="1"/>
</dbReference>
<dbReference type="GO" id="GO:0008270">
    <property type="term" value="F:zinc ion binding"/>
    <property type="evidence" value="ECO:0007669"/>
    <property type="project" value="UniProtKB-UniRule"/>
</dbReference>
<feature type="binding site" evidence="7 11">
    <location>
        <position position="245"/>
    </location>
    <ligand>
        <name>substrate</name>
    </ligand>
</feature>
<dbReference type="InterPro" id="IPR016161">
    <property type="entry name" value="Ald_DH/histidinol_DH"/>
</dbReference>
<comment type="caution">
    <text evidence="15">The sequence shown here is derived from an EMBL/GenBank/DDBJ whole genome shotgun (WGS) entry which is preliminary data.</text>
</comment>
<reference evidence="15" key="1">
    <citation type="journal article" date="2014" name="Int. J. Syst. Evol. Microbiol.">
        <title>Complete genome sequence of Corynebacterium casei LMG S-19264T (=DSM 44701T), isolated from a smear-ripened cheese.</title>
        <authorList>
            <consortium name="US DOE Joint Genome Institute (JGI-PGF)"/>
            <person name="Walter F."/>
            <person name="Albersmeier A."/>
            <person name="Kalinowski J."/>
            <person name="Ruckert C."/>
        </authorList>
    </citation>
    <scope>NUCLEOTIDE SEQUENCE</scope>
    <source>
        <strain evidence="15">JCM 14359</strain>
    </source>
</reference>
<evidence type="ECO:0000256" key="8">
    <source>
        <dbReference type="PIRNR" id="PIRNR000099"/>
    </source>
</evidence>
<keyword evidence="16" id="KW-1185">Reference proteome</keyword>
<evidence type="ECO:0000256" key="14">
    <source>
        <dbReference type="SAM" id="MobiDB-lite"/>
    </source>
</evidence>
<evidence type="ECO:0000313" key="16">
    <source>
        <dbReference type="Proteomes" id="UP000653099"/>
    </source>
</evidence>
<keyword evidence="6 7" id="KW-0368">Histidine biosynthesis</keyword>
<evidence type="ECO:0000256" key="2">
    <source>
        <dbReference type="ARBA" id="ARBA00016531"/>
    </source>
</evidence>
<sequence>MTLEVRAVADLSPDERAALFDRDAGVSDARADAREIVERVREEGDVAVREYCRELDGVEVGNLDVTDAAERASDAIDADVRTAIETAAENIRAFHRQQLPDDWRATFGGAGDDEDTDDATPGRRELGRRFRPLERVGVYAPGGTAAYPSSVLMGVVPAKVAGVDHVALATPPAEEMNQVTLAAAHVAGADRIYSVGGAQAIGALAYGTETVTPVQKIVGPGNRWTTAAKAEVRGDVDIDFLAGPSEILVIADGTADPELVAADLLAQAEHDPNASVVAVTDDPDLAATVVDAAERRLDDRERAETIRAALDADASGVLCARSMSEAVLFAEEYAAEHLSIQADNDEALLDRITNAGSVFLGPYTPVAAGDYASGTNHVLPTSGGAKRYGGLSVDTFLRSTTVQRLDREGLARLAEPITTLAEAEGLEAHADSVRARFDDGSEADTVGADEGDAGSAGADAPADEDAG</sequence>
<keyword evidence="7 8" id="KW-0028">Amino-acid biosynthesis</keyword>
<dbReference type="GO" id="GO:0005737">
    <property type="term" value="C:cytoplasm"/>
    <property type="evidence" value="ECO:0007669"/>
    <property type="project" value="TreeGrafter"/>
</dbReference>
<feature type="region of interest" description="Disordered" evidence="14">
    <location>
        <begin position="428"/>
        <end position="467"/>
    </location>
</feature>
<comment type="cofactor">
    <cofactor evidence="7 12">
        <name>Zn(2+)</name>
        <dbReference type="ChEBI" id="CHEBI:29105"/>
    </cofactor>
    <text evidence="7 12">Binds 1 zinc ion per subunit.</text>
</comment>
<proteinExistence type="inferred from homology"/>
<dbReference type="RefSeq" id="WP_188785960.1">
    <property type="nucleotide sequence ID" value="NZ_BMOC01000002.1"/>
</dbReference>
<feature type="binding site" evidence="7 12">
    <location>
        <position position="429"/>
    </location>
    <ligand>
        <name>Zn(2+)</name>
        <dbReference type="ChEBI" id="CHEBI:29105"/>
    </ligand>
</feature>
<feature type="active site" description="Proton acceptor" evidence="7 9">
    <location>
        <position position="336"/>
    </location>
</feature>
<evidence type="ECO:0000256" key="6">
    <source>
        <dbReference type="ARBA" id="ARBA00023102"/>
    </source>
</evidence>
<keyword evidence="5 7" id="KW-0560">Oxidoreductase</keyword>
<organism evidence="15 16">
    <name type="scientific">Halobellus salinus</name>
    <dbReference type="NCBI Taxonomy" id="931585"/>
    <lineage>
        <taxon>Archaea</taxon>
        <taxon>Methanobacteriati</taxon>
        <taxon>Methanobacteriota</taxon>
        <taxon>Stenosarchaea group</taxon>
        <taxon>Halobacteria</taxon>
        <taxon>Halobacteriales</taxon>
        <taxon>Haloferacaceae</taxon>
        <taxon>Halobellus</taxon>
    </lineage>
</organism>
<dbReference type="PANTHER" id="PTHR21256:SF2">
    <property type="entry name" value="HISTIDINE BIOSYNTHESIS TRIFUNCTIONAL PROTEIN"/>
    <property type="match status" value="1"/>
</dbReference>
<feature type="binding site" evidence="7 10">
    <location>
        <position position="222"/>
    </location>
    <ligand>
        <name>NAD(+)</name>
        <dbReference type="ChEBI" id="CHEBI:57540"/>
    </ligand>
</feature>
<dbReference type="NCBIfam" id="TIGR00069">
    <property type="entry name" value="hisD"/>
    <property type="match status" value="1"/>
</dbReference>
<feature type="binding site" evidence="7 11">
    <location>
        <position position="424"/>
    </location>
    <ligand>
        <name>substrate</name>
    </ligand>
</feature>
<dbReference type="OrthoDB" id="36308at2157"/>
<feature type="binding site" evidence="7 12">
    <location>
        <position position="267"/>
    </location>
    <ligand>
        <name>Zn(2+)</name>
        <dbReference type="ChEBI" id="CHEBI:29105"/>
    </ligand>
</feature>
<feature type="binding site" evidence="7 11">
    <location>
        <position position="370"/>
    </location>
    <ligand>
        <name>substrate</name>
    </ligand>
</feature>
<dbReference type="Pfam" id="PF00815">
    <property type="entry name" value="Histidinol_dh"/>
    <property type="match status" value="1"/>
</dbReference>
<evidence type="ECO:0000256" key="9">
    <source>
        <dbReference type="PIRSR" id="PIRSR000099-1"/>
    </source>
</evidence>
<dbReference type="CDD" id="cd06572">
    <property type="entry name" value="Histidinol_dh"/>
    <property type="match status" value="1"/>
</dbReference>
<dbReference type="GO" id="GO:0000105">
    <property type="term" value="P:L-histidine biosynthetic process"/>
    <property type="evidence" value="ECO:0007669"/>
    <property type="project" value="UniProtKB-UniRule"/>
</dbReference>
<dbReference type="PANTHER" id="PTHR21256">
    <property type="entry name" value="HISTIDINOL DEHYDROGENASE HDH"/>
    <property type="match status" value="1"/>
</dbReference>
<evidence type="ECO:0000313" key="15">
    <source>
        <dbReference type="EMBL" id="GGI99351.1"/>
    </source>
</evidence>
<accession>A0A830EMV1</accession>
<dbReference type="GO" id="GO:0004399">
    <property type="term" value="F:histidinol dehydrogenase activity"/>
    <property type="evidence" value="ECO:0007669"/>
    <property type="project" value="UniProtKB-UniRule"/>
</dbReference>